<evidence type="ECO:0000256" key="3">
    <source>
        <dbReference type="ARBA" id="ARBA00022692"/>
    </source>
</evidence>
<keyword evidence="2" id="KW-0813">Transport</keyword>
<evidence type="ECO:0000256" key="4">
    <source>
        <dbReference type="ARBA" id="ARBA00022989"/>
    </source>
</evidence>
<accession>A0A154BLV9</accession>
<proteinExistence type="predicted"/>
<dbReference type="GO" id="GO:0022857">
    <property type="term" value="F:transmembrane transporter activity"/>
    <property type="evidence" value="ECO:0007669"/>
    <property type="project" value="InterPro"/>
</dbReference>
<dbReference type="InterPro" id="IPR020846">
    <property type="entry name" value="MFS_dom"/>
</dbReference>
<evidence type="ECO:0000313" key="9">
    <source>
        <dbReference type="Proteomes" id="UP000076268"/>
    </source>
</evidence>
<dbReference type="Gene3D" id="1.20.1250.20">
    <property type="entry name" value="MFS general substrate transporter like domains"/>
    <property type="match status" value="1"/>
</dbReference>
<feature type="domain" description="Major facilitator superfamily (MFS) profile" evidence="7">
    <location>
        <begin position="13"/>
        <end position="398"/>
    </location>
</feature>
<feature type="transmembrane region" description="Helical" evidence="6">
    <location>
        <begin position="138"/>
        <end position="156"/>
    </location>
</feature>
<dbReference type="SUPFAM" id="SSF103473">
    <property type="entry name" value="MFS general substrate transporter"/>
    <property type="match status" value="1"/>
</dbReference>
<dbReference type="RefSeq" id="WP_066245484.1">
    <property type="nucleotide sequence ID" value="NZ_LSGP01000026.1"/>
</dbReference>
<dbReference type="GO" id="GO:0005886">
    <property type="term" value="C:plasma membrane"/>
    <property type="evidence" value="ECO:0007669"/>
    <property type="project" value="UniProtKB-SubCell"/>
</dbReference>
<comment type="subcellular location">
    <subcellularLocation>
        <location evidence="1">Cell membrane</location>
        <topology evidence="1">Multi-pass membrane protein</topology>
    </subcellularLocation>
</comment>
<feature type="transmembrane region" description="Helical" evidence="6">
    <location>
        <begin position="375"/>
        <end position="394"/>
    </location>
</feature>
<feature type="transmembrane region" description="Helical" evidence="6">
    <location>
        <begin position="104"/>
        <end position="126"/>
    </location>
</feature>
<feature type="transmembrane region" description="Helical" evidence="6">
    <location>
        <begin position="284"/>
        <end position="303"/>
    </location>
</feature>
<evidence type="ECO:0000256" key="6">
    <source>
        <dbReference type="SAM" id="Phobius"/>
    </source>
</evidence>
<keyword evidence="4 6" id="KW-1133">Transmembrane helix</keyword>
<dbReference type="Pfam" id="PF07690">
    <property type="entry name" value="MFS_1"/>
    <property type="match status" value="1"/>
</dbReference>
<feature type="transmembrane region" description="Helical" evidence="6">
    <location>
        <begin position="344"/>
        <end position="363"/>
    </location>
</feature>
<evidence type="ECO:0000256" key="2">
    <source>
        <dbReference type="ARBA" id="ARBA00022448"/>
    </source>
</evidence>
<feature type="transmembrane region" description="Helical" evidence="6">
    <location>
        <begin position="80"/>
        <end position="98"/>
    </location>
</feature>
<dbReference type="STRING" id="1794912.AXX12_15420"/>
<dbReference type="PROSITE" id="PS50850">
    <property type="entry name" value="MFS"/>
    <property type="match status" value="1"/>
</dbReference>
<keyword evidence="3 6" id="KW-0812">Transmembrane</keyword>
<reference evidence="8 9" key="1">
    <citation type="submission" date="2016-02" db="EMBL/GenBank/DDBJ databases">
        <title>Anaerosporomusa subterraneum gen. nov., sp. nov., a spore-forming obligate anaerobe isolated from saprolite.</title>
        <authorList>
            <person name="Choi J.K."/>
            <person name="Shah M."/>
            <person name="Yee N."/>
        </authorList>
    </citation>
    <scope>NUCLEOTIDE SEQUENCE [LARGE SCALE GENOMIC DNA]</scope>
    <source>
        <strain evidence="8 9">RU4</strain>
    </source>
</reference>
<evidence type="ECO:0000256" key="5">
    <source>
        <dbReference type="ARBA" id="ARBA00023136"/>
    </source>
</evidence>
<keyword evidence="5 6" id="KW-0472">Membrane</keyword>
<feature type="transmembrane region" description="Helical" evidence="6">
    <location>
        <begin position="168"/>
        <end position="187"/>
    </location>
</feature>
<feature type="transmembrane region" description="Helical" evidence="6">
    <location>
        <begin position="220"/>
        <end position="239"/>
    </location>
</feature>
<evidence type="ECO:0000256" key="1">
    <source>
        <dbReference type="ARBA" id="ARBA00004651"/>
    </source>
</evidence>
<dbReference type="InterPro" id="IPR036259">
    <property type="entry name" value="MFS_trans_sf"/>
</dbReference>
<sequence>MKPIKKSRQSPWVLILSAAAILMISMGIRQSTGLFVSPLVMSTGQSIVSISFAFAIGQLVWGAVQPVFGAVADKWGSARVVVFGAVLLAAGMGLTPYVSSEWGLIATVGVISPAGAGAGSFALLFGAIARHIPEERRAFAGGFINAGSSFGQFLFAPLTQALIGTFNWTTAMFSLAAAALFTIPLAAPLRQGEEPHASDQAHVSGGLFQQVTAALRDRSYLCLHAGFFTCGFHVAFLVTHLPGEVALSGHAATVSAASIGIIGLFNIAGSLCAGALGSRYRMKYILAVMYGSRAIMIGLYLLAPKTVLTFYVFAASLGFTWLATVPPTAGLVGKLFGARYLSTLFGLTLLTHQIGGFLGAWLGGIAMANDGNYMWMWYADIVLAAAAALVNLPIREAKVIAK</sequence>
<feature type="transmembrane region" description="Helical" evidence="6">
    <location>
        <begin position="251"/>
        <end position="277"/>
    </location>
</feature>
<feature type="transmembrane region" description="Helical" evidence="6">
    <location>
        <begin position="12"/>
        <end position="28"/>
    </location>
</feature>
<dbReference type="InterPro" id="IPR011701">
    <property type="entry name" value="MFS"/>
</dbReference>
<evidence type="ECO:0000259" key="7">
    <source>
        <dbReference type="PROSITE" id="PS50850"/>
    </source>
</evidence>
<dbReference type="EMBL" id="LSGP01000026">
    <property type="protein sequence ID" value="KYZ74967.1"/>
    <property type="molecule type" value="Genomic_DNA"/>
</dbReference>
<dbReference type="CDD" id="cd17355">
    <property type="entry name" value="MFS_YcxA_like"/>
    <property type="match status" value="1"/>
</dbReference>
<name>A0A154BLV9_ANASB</name>
<feature type="transmembrane region" description="Helical" evidence="6">
    <location>
        <begin position="48"/>
        <end position="68"/>
    </location>
</feature>
<evidence type="ECO:0000313" key="8">
    <source>
        <dbReference type="EMBL" id="KYZ74967.1"/>
    </source>
</evidence>
<feature type="transmembrane region" description="Helical" evidence="6">
    <location>
        <begin position="309"/>
        <end position="332"/>
    </location>
</feature>
<dbReference type="AlphaFoldDB" id="A0A154BLV9"/>
<organism evidence="8 9">
    <name type="scientific">Anaerosporomusa subterranea</name>
    <dbReference type="NCBI Taxonomy" id="1794912"/>
    <lineage>
        <taxon>Bacteria</taxon>
        <taxon>Bacillati</taxon>
        <taxon>Bacillota</taxon>
        <taxon>Negativicutes</taxon>
        <taxon>Acetonemataceae</taxon>
        <taxon>Anaerosporomusa</taxon>
    </lineage>
</organism>
<dbReference type="PANTHER" id="PTHR11360">
    <property type="entry name" value="MONOCARBOXYLATE TRANSPORTER"/>
    <property type="match status" value="1"/>
</dbReference>
<dbReference type="PANTHER" id="PTHR11360:SF284">
    <property type="entry name" value="EG:103B4.3 PROTEIN-RELATED"/>
    <property type="match status" value="1"/>
</dbReference>
<gene>
    <name evidence="8" type="ORF">AXX12_15420</name>
</gene>
<keyword evidence="9" id="KW-1185">Reference proteome</keyword>
<dbReference type="Proteomes" id="UP000076268">
    <property type="component" value="Unassembled WGS sequence"/>
</dbReference>
<comment type="caution">
    <text evidence="8">The sequence shown here is derived from an EMBL/GenBank/DDBJ whole genome shotgun (WGS) entry which is preliminary data.</text>
</comment>
<dbReference type="InterPro" id="IPR050327">
    <property type="entry name" value="Proton-linked_MCT"/>
</dbReference>
<protein>
    <submittedName>
        <fullName evidence="8">MFS transporter</fullName>
    </submittedName>
</protein>